<evidence type="ECO:0000256" key="7">
    <source>
        <dbReference type="ARBA" id="ARBA00023326"/>
    </source>
</evidence>
<keyword evidence="3 8" id="KW-0378">Hydrolase</keyword>
<protein>
    <recommendedName>
        <fullName evidence="9">Endoglucanase</fullName>
        <ecNumber evidence="9">3.2.1.4</ecNumber>
    </recommendedName>
</protein>
<proteinExistence type="inferred from homology"/>
<dbReference type="EMBL" id="OA882391">
    <property type="protein sequence ID" value="CAD7275086.1"/>
    <property type="molecule type" value="Genomic_DNA"/>
</dbReference>
<evidence type="ECO:0000256" key="2">
    <source>
        <dbReference type="ARBA" id="ARBA00007072"/>
    </source>
</evidence>
<keyword evidence="9" id="KW-0732">Signal</keyword>
<dbReference type="GO" id="GO:0030245">
    <property type="term" value="P:cellulose catabolic process"/>
    <property type="evidence" value="ECO:0007669"/>
    <property type="project" value="UniProtKB-KW"/>
</dbReference>
<dbReference type="PROSITE" id="PS00698">
    <property type="entry name" value="GH9_3"/>
    <property type="match status" value="1"/>
</dbReference>
<keyword evidence="6 8" id="KW-0326">Glycosidase</keyword>
<feature type="domain" description="Glycoside hydrolase family 9" evidence="10">
    <location>
        <begin position="26"/>
        <end position="78"/>
    </location>
</feature>
<dbReference type="Proteomes" id="UP000678499">
    <property type="component" value="Unassembled WGS sequence"/>
</dbReference>
<dbReference type="AlphaFoldDB" id="A0A7R9BGW2"/>
<evidence type="ECO:0000256" key="1">
    <source>
        <dbReference type="ARBA" id="ARBA00000966"/>
    </source>
</evidence>
<dbReference type="InterPro" id="IPR012341">
    <property type="entry name" value="6hp_glycosidase-like_sf"/>
</dbReference>
<keyword evidence="4 9" id="KW-0136">Cellulose degradation</keyword>
<reference evidence="11" key="1">
    <citation type="submission" date="2020-11" db="EMBL/GenBank/DDBJ databases">
        <authorList>
            <person name="Tran Van P."/>
        </authorList>
    </citation>
    <scope>NUCLEOTIDE SEQUENCE</scope>
</reference>
<keyword evidence="7 8" id="KW-0624">Polysaccharide degradation</keyword>
<evidence type="ECO:0000313" key="12">
    <source>
        <dbReference type="Proteomes" id="UP000678499"/>
    </source>
</evidence>
<keyword evidence="12" id="KW-1185">Reference proteome</keyword>
<feature type="active site" evidence="8">
    <location>
        <position position="635"/>
    </location>
</feature>
<dbReference type="OrthoDB" id="10257085at2759"/>
<gene>
    <name evidence="11" type="ORF">NMOB1V02_LOCUS2889</name>
</gene>
<dbReference type="SUPFAM" id="SSF48208">
    <property type="entry name" value="Six-hairpin glycosidases"/>
    <property type="match status" value="2"/>
</dbReference>
<organism evidence="11">
    <name type="scientific">Notodromas monacha</name>
    <dbReference type="NCBI Taxonomy" id="399045"/>
    <lineage>
        <taxon>Eukaryota</taxon>
        <taxon>Metazoa</taxon>
        <taxon>Ecdysozoa</taxon>
        <taxon>Arthropoda</taxon>
        <taxon>Crustacea</taxon>
        <taxon>Oligostraca</taxon>
        <taxon>Ostracoda</taxon>
        <taxon>Podocopa</taxon>
        <taxon>Podocopida</taxon>
        <taxon>Cypridocopina</taxon>
        <taxon>Cypridoidea</taxon>
        <taxon>Cyprididae</taxon>
        <taxon>Notodromas</taxon>
    </lineage>
</organism>
<evidence type="ECO:0000256" key="6">
    <source>
        <dbReference type="ARBA" id="ARBA00023295"/>
    </source>
</evidence>
<accession>A0A7R9BGW2</accession>
<feature type="chain" id="PRO_5036513663" description="Endoglucanase" evidence="9">
    <location>
        <begin position="24"/>
        <end position="654"/>
    </location>
</feature>
<keyword evidence="5 8" id="KW-0119">Carbohydrate metabolism</keyword>
<evidence type="ECO:0000256" key="9">
    <source>
        <dbReference type="RuleBase" id="RU361166"/>
    </source>
</evidence>
<evidence type="ECO:0000259" key="10">
    <source>
        <dbReference type="Pfam" id="PF00759"/>
    </source>
</evidence>
<dbReference type="EC" id="3.2.1.4" evidence="9"/>
<sequence length="654" mass="73267">MVTMKPSVFALVFCVCLVNCVSGQDYGLALSLSQKFYEANRAGDLPDDNRVSWRKDSFLGDGQDVGRDLTGGYFDGGNDYLIRPEESLIGDDNLLLNTTFEKFVAGDFVKFGFPMAYSVSVLAMGMVDFADGYQRAGEADFGRRTLKWGTDYFMKAHTAPNELYGQVGNGGEDHSYWGRPEDYGNSGKSRPSYKIDANNPDLAAETAAALAASSLVFRGHDDGYANELVRHARELYDFANQFRRVYHESITDAAGYYQSWSGYNDELVWAAAWLHRATGEQYYLSEAENKYNEFNFDGQYSQEFSWDDKKAGVYVSGTEYQIFVGKNNPIDVYLLQAILYRITNNQRYANKLTEFCDRVASGDKTPGGLFWIQDLGLGGGYYRSLAKGQIDYLLGSNPTGLSYQIGYSGYHPLRPHHRSRSWSGYNDELVWAAAWLHRATGEQYYLSEAENKYNEFNFDGQYSQEFSWDDKKAGVYVSGTEYQIFVGKNNPIDVYLLQAILYRITNNQRYANKLTEFCDRVASGDKTPGGLFWIQDLGLGGGYYRSLAKGQIDYLLGSNPTGLSYQIGYSGYHPLRPHHRSSSCPTVEQCGGCVCDWSHYDSPAANPQVLEGALVGGPDHNDQYNDDRHDYVHAEVATDYNAAFQGSLAALVIS</sequence>
<evidence type="ECO:0000256" key="4">
    <source>
        <dbReference type="ARBA" id="ARBA00023001"/>
    </source>
</evidence>
<feature type="active site" evidence="8">
    <location>
        <position position="626"/>
    </location>
</feature>
<feature type="domain" description="Glycoside hydrolase family 9" evidence="10">
    <location>
        <begin position="105"/>
        <end position="421"/>
    </location>
</feature>
<evidence type="ECO:0000256" key="3">
    <source>
        <dbReference type="ARBA" id="ARBA00022801"/>
    </source>
</evidence>
<dbReference type="Gene3D" id="1.50.10.10">
    <property type="match status" value="3"/>
</dbReference>
<name>A0A7R9BGW2_9CRUS</name>
<dbReference type="InterPro" id="IPR008928">
    <property type="entry name" value="6-hairpin_glycosidase_sf"/>
</dbReference>
<evidence type="ECO:0000313" key="11">
    <source>
        <dbReference type="EMBL" id="CAD7275086.1"/>
    </source>
</evidence>
<dbReference type="GO" id="GO:0008810">
    <property type="term" value="F:cellulase activity"/>
    <property type="evidence" value="ECO:0007669"/>
    <property type="project" value="UniProtKB-EC"/>
</dbReference>
<feature type="signal peptide" evidence="9">
    <location>
        <begin position="1"/>
        <end position="23"/>
    </location>
</feature>
<dbReference type="EMBL" id="CAJPEX010000354">
    <property type="protein sequence ID" value="CAG0915238.1"/>
    <property type="molecule type" value="Genomic_DNA"/>
</dbReference>
<dbReference type="InterPro" id="IPR033126">
    <property type="entry name" value="Glyco_hydro_9_Asp/Glu_AS"/>
</dbReference>
<evidence type="ECO:0000256" key="8">
    <source>
        <dbReference type="PROSITE-ProRule" id="PRU10060"/>
    </source>
</evidence>
<evidence type="ECO:0000256" key="5">
    <source>
        <dbReference type="ARBA" id="ARBA00023277"/>
    </source>
</evidence>
<comment type="catalytic activity">
    <reaction evidence="1 9">
        <text>Endohydrolysis of (1-&gt;4)-beta-D-glucosidic linkages in cellulose, lichenin and cereal beta-D-glucans.</text>
        <dbReference type="EC" id="3.2.1.4"/>
    </reaction>
</comment>
<dbReference type="PANTHER" id="PTHR22298">
    <property type="entry name" value="ENDO-1,4-BETA-GLUCANASE"/>
    <property type="match status" value="1"/>
</dbReference>
<dbReference type="Pfam" id="PF00759">
    <property type="entry name" value="Glyco_hydro_9"/>
    <property type="match status" value="2"/>
</dbReference>
<dbReference type="InterPro" id="IPR001701">
    <property type="entry name" value="Glyco_hydro_9"/>
</dbReference>
<comment type="similarity">
    <text evidence="2 8 9">Belongs to the glycosyl hydrolase 9 (cellulase E) family.</text>
</comment>